<organism evidence="4 5">
    <name type="scientific">Brachybacterium aquaticum</name>
    <dbReference type="NCBI Taxonomy" id="1432564"/>
    <lineage>
        <taxon>Bacteria</taxon>
        <taxon>Bacillati</taxon>
        <taxon>Actinomycetota</taxon>
        <taxon>Actinomycetes</taxon>
        <taxon>Micrococcales</taxon>
        <taxon>Dermabacteraceae</taxon>
        <taxon>Brachybacterium</taxon>
    </lineage>
</organism>
<sequence>MTSTPQDPHRRRTDTRTDVALPDRDETDTAGTTGTPLGRWRAALLLLLSTAGIALVALGAAARRDPIGTWAGGTEGTYRWRPGRERYQEPDWATSDLTTAPPDPPGTGTALLVVLIAAGVVVLLLAVWIALRLRALARPRTPLADPSGEEPELTPGQARTALETAREHLSTLLDAQDAVIAAWLALERAIAEAGVRRDPAQTTLEFVLAVLGALALDRAALEELAGLYRRALFDPQPLTEADRDRALTLLDRLTAALETGSTR</sequence>
<dbReference type="RefSeq" id="WP_184325603.1">
    <property type="nucleotide sequence ID" value="NZ_JACHLZ010000001.1"/>
</dbReference>
<dbReference type="InterPro" id="IPR025403">
    <property type="entry name" value="TgpA-like_C"/>
</dbReference>
<proteinExistence type="predicted"/>
<evidence type="ECO:0000256" key="2">
    <source>
        <dbReference type="SAM" id="Phobius"/>
    </source>
</evidence>
<evidence type="ECO:0000256" key="1">
    <source>
        <dbReference type="SAM" id="MobiDB-lite"/>
    </source>
</evidence>
<keyword evidence="2" id="KW-1133">Transmembrane helix</keyword>
<dbReference type="EMBL" id="JACHLZ010000001">
    <property type="protein sequence ID" value="MBB5832249.1"/>
    <property type="molecule type" value="Genomic_DNA"/>
</dbReference>
<name>A0A841AAM4_9MICO</name>
<keyword evidence="5" id="KW-1185">Reference proteome</keyword>
<gene>
    <name evidence="4" type="ORF">HNR70_002062</name>
</gene>
<keyword evidence="2" id="KW-0812">Transmembrane</keyword>
<protein>
    <recommendedName>
        <fullName evidence="3">Protein-glutamine gamma-glutamyltransferase-like C-terminal domain-containing protein</fullName>
    </recommendedName>
</protein>
<feature type="region of interest" description="Disordered" evidence="1">
    <location>
        <begin position="1"/>
        <end position="34"/>
    </location>
</feature>
<reference evidence="4 5" key="1">
    <citation type="submission" date="2020-08" db="EMBL/GenBank/DDBJ databases">
        <title>Sequencing the genomes of 1000 actinobacteria strains.</title>
        <authorList>
            <person name="Klenk H.-P."/>
        </authorList>
    </citation>
    <scope>NUCLEOTIDE SEQUENCE [LARGE SCALE GENOMIC DNA]</scope>
    <source>
        <strain evidence="4 5">DSM 28796</strain>
    </source>
</reference>
<evidence type="ECO:0000313" key="4">
    <source>
        <dbReference type="EMBL" id="MBB5832249.1"/>
    </source>
</evidence>
<feature type="domain" description="Protein-glutamine gamma-glutamyltransferase-like C-terminal" evidence="3">
    <location>
        <begin position="182"/>
        <end position="251"/>
    </location>
</feature>
<comment type="caution">
    <text evidence="4">The sequence shown here is derived from an EMBL/GenBank/DDBJ whole genome shotgun (WGS) entry which is preliminary data.</text>
</comment>
<dbReference type="AlphaFoldDB" id="A0A841AAM4"/>
<evidence type="ECO:0000259" key="3">
    <source>
        <dbReference type="Pfam" id="PF13559"/>
    </source>
</evidence>
<feature type="transmembrane region" description="Helical" evidence="2">
    <location>
        <begin position="42"/>
        <end position="62"/>
    </location>
</feature>
<feature type="compositionally biased region" description="Basic and acidic residues" evidence="1">
    <location>
        <begin position="14"/>
        <end position="24"/>
    </location>
</feature>
<dbReference type="Proteomes" id="UP000588158">
    <property type="component" value="Unassembled WGS sequence"/>
</dbReference>
<evidence type="ECO:0000313" key="5">
    <source>
        <dbReference type="Proteomes" id="UP000588158"/>
    </source>
</evidence>
<dbReference type="Pfam" id="PF13559">
    <property type="entry name" value="DUF4129"/>
    <property type="match status" value="1"/>
</dbReference>
<keyword evidence="2" id="KW-0472">Membrane</keyword>
<accession>A0A841AAM4</accession>
<feature type="transmembrane region" description="Helical" evidence="2">
    <location>
        <begin position="110"/>
        <end position="131"/>
    </location>
</feature>